<dbReference type="SUPFAM" id="SSF52922">
    <property type="entry name" value="TK C-terminal domain-like"/>
    <property type="match status" value="1"/>
</dbReference>
<reference evidence="5" key="1">
    <citation type="submission" date="2015-10" db="EMBL/GenBank/DDBJ databases">
        <authorList>
            <person name="Gilbert D.G."/>
        </authorList>
    </citation>
    <scope>NUCLEOTIDE SEQUENCE</scope>
</reference>
<comment type="cofactor">
    <cofactor evidence="1">
        <name>thiamine diphosphate</name>
        <dbReference type="ChEBI" id="CHEBI:58937"/>
    </cofactor>
</comment>
<dbReference type="InterPro" id="IPR033248">
    <property type="entry name" value="Transketolase_C"/>
</dbReference>
<evidence type="ECO:0000259" key="4">
    <source>
        <dbReference type="SMART" id="SM00861"/>
    </source>
</evidence>
<gene>
    <name evidence="5" type="ORF">MGWOODY_Mmi754</name>
</gene>
<dbReference type="Gene3D" id="3.40.50.970">
    <property type="match status" value="2"/>
</dbReference>
<evidence type="ECO:0000256" key="3">
    <source>
        <dbReference type="ARBA" id="ARBA00023002"/>
    </source>
</evidence>
<evidence type="ECO:0000256" key="1">
    <source>
        <dbReference type="ARBA" id="ARBA00001964"/>
    </source>
</evidence>
<dbReference type="EMBL" id="FAXC01000259">
    <property type="protein sequence ID" value="CUV09482.1"/>
    <property type="molecule type" value="Genomic_DNA"/>
</dbReference>
<organism evidence="5">
    <name type="scientific">hydrothermal vent metagenome</name>
    <dbReference type="NCBI Taxonomy" id="652676"/>
    <lineage>
        <taxon>unclassified sequences</taxon>
        <taxon>metagenomes</taxon>
        <taxon>ecological metagenomes</taxon>
    </lineage>
</organism>
<dbReference type="Pfam" id="PF00676">
    <property type="entry name" value="E1_dh"/>
    <property type="match status" value="1"/>
</dbReference>
<protein>
    <recommendedName>
        <fullName evidence="2">3-methyl-2-oxobutanoate dehydrogenase (2-methylpropanoyl-transferring)</fullName>
        <ecNumber evidence="2">1.2.4.4</ecNumber>
    </recommendedName>
</protein>
<sequence length="737" mass="82179">MSIFNRAEVVDQNFKKFVKGGNLPPARTDLLLSQTNIKTSELVSLFESQVLSRHMDLKARLLKDKGKCFYTIGSSGHEGNAVFGKIFPYTDMAFLHYRSGPFFIERSKQVPGTTPIYDMALSFMASSEDPISGGRHKVIGSKALNIPPQTSTIASHFPKAVGAAFSIDRAKDLDIPERKIKSGSIVLCSFGDASVNHATALSAFNTASLVTSQGGHMPIIFICEDNGTGISVPTDDRWIEKNFANRPEVVYIQTDGLHLIDLIIKSRRAEQDCRINRRPIFLHMKTVRLMGHAGSDVEVGYRPLAEIVETEFNDPLLHSSRILMENQCLSDDDILKLYESSRNQVSHVFDASTIRPKLESSKDVMASITENREKRIVPKQPSTKERKSLFGKEFNRIEQPQHMAKLINYALSDIMLRYPNTLVFGEDVAQKGGVYHVTAGLYEQFGLRRVFNSPLDETSIIGFGVGFGHNGFIPIPEIQFLAYLHNAEDQLRGEAATLPFFSEGRFTNPMVIRIPGLAYQKGFGGHYHNDNSLTVFRDIPGLILAVPSNGSDAAKMLRTAVREAYENGRVVIFLEPIALYMMKDLHKLKDRKWNFQYPGLGENIPLGEFAEYGKGRALTIITYGNGLYLSLQAQLEIEKRLKKKIKVIDLRWLSEIDIQKLLKAIGTCVNVLIVDECRRTGCHGEGLMTQLVSKSERPINLKLHAAEDSFIPLGVAATSTLPSKESIIQNALELING</sequence>
<feature type="domain" description="Transketolase-like pyrimidine-binding" evidence="4">
    <location>
        <begin position="401"/>
        <end position="582"/>
    </location>
</feature>
<dbReference type="SUPFAM" id="SSF52518">
    <property type="entry name" value="Thiamin diphosphate-binding fold (THDP-binding)"/>
    <property type="match status" value="2"/>
</dbReference>
<dbReference type="GO" id="GO:0009083">
    <property type="term" value="P:branched-chain amino acid catabolic process"/>
    <property type="evidence" value="ECO:0007669"/>
    <property type="project" value="TreeGrafter"/>
</dbReference>
<dbReference type="InterPro" id="IPR005475">
    <property type="entry name" value="Transketolase-like_Pyr-bd"/>
</dbReference>
<evidence type="ECO:0000256" key="2">
    <source>
        <dbReference type="ARBA" id="ARBA00012277"/>
    </source>
</evidence>
<dbReference type="Gene3D" id="3.40.50.920">
    <property type="match status" value="1"/>
</dbReference>
<dbReference type="GO" id="GO:0003863">
    <property type="term" value="F:branched-chain 2-oxo acid dehydrogenase activity"/>
    <property type="evidence" value="ECO:0007669"/>
    <property type="project" value="UniProtKB-EC"/>
</dbReference>
<name>A0A160VGG5_9ZZZZ</name>
<dbReference type="GO" id="GO:0007584">
    <property type="term" value="P:response to nutrient"/>
    <property type="evidence" value="ECO:0007669"/>
    <property type="project" value="TreeGrafter"/>
</dbReference>
<proteinExistence type="predicted"/>
<keyword evidence="3 5" id="KW-0560">Oxidoreductase</keyword>
<dbReference type="AlphaFoldDB" id="A0A160VGG5"/>
<dbReference type="InterPro" id="IPR029061">
    <property type="entry name" value="THDP-binding"/>
</dbReference>
<dbReference type="PANTHER" id="PTHR42980:SF1">
    <property type="entry name" value="2-OXOISOVALERATE DEHYDROGENASE SUBUNIT BETA, MITOCHONDRIAL"/>
    <property type="match status" value="1"/>
</dbReference>
<dbReference type="PANTHER" id="PTHR42980">
    <property type="entry name" value="2-OXOISOVALERATE DEHYDROGENASE SUBUNIT BETA-RELATED"/>
    <property type="match status" value="1"/>
</dbReference>
<accession>A0A160VGG5</accession>
<dbReference type="Pfam" id="PF02779">
    <property type="entry name" value="Transket_pyr"/>
    <property type="match status" value="1"/>
</dbReference>
<dbReference type="InterPro" id="IPR009014">
    <property type="entry name" value="Transketo_C/PFOR_II"/>
</dbReference>
<dbReference type="InterPro" id="IPR001017">
    <property type="entry name" value="DH_E1"/>
</dbReference>
<dbReference type="Pfam" id="PF02780">
    <property type="entry name" value="Transketolase_C"/>
    <property type="match status" value="1"/>
</dbReference>
<dbReference type="SMART" id="SM00861">
    <property type="entry name" value="Transket_pyr"/>
    <property type="match status" value="1"/>
</dbReference>
<evidence type="ECO:0000313" key="5">
    <source>
        <dbReference type="EMBL" id="CUV09482.1"/>
    </source>
</evidence>
<dbReference type="EC" id="1.2.4.4" evidence="2"/>